<organism evidence="1">
    <name type="scientific">gut metagenome</name>
    <dbReference type="NCBI Taxonomy" id="749906"/>
    <lineage>
        <taxon>unclassified sequences</taxon>
        <taxon>metagenomes</taxon>
        <taxon>organismal metagenomes</taxon>
    </lineage>
</organism>
<gene>
    <name evidence="1" type="ORF">EVA_03893</name>
</gene>
<protein>
    <submittedName>
        <fullName evidence="1">Uncharacterized protein</fullName>
    </submittedName>
</protein>
<accession>J9H329</accession>
<comment type="caution">
    <text evidence="1">The sequence shown here is derived from an EMBL/GenBank/DDBJ whole genome shotgun (WGS) entry which is preliminary data.</text>
</comment>
<name>J9H329_9ZZZZ</name>
<dbReference type="AlphaFoldDB" id="J9H329"/>
<evidence type="ECO:0000313" key="1">
    <source>
        <dbReference type="EMBL" id="EJX07995.1"/>
    </source>
</evidence>
<reference evidence="1" key="1">
    <citation type="journal article" date="2012" name="PLoS ONE">
        <title>Gene sets for utilization of primary and secondary nutrition supplies in the distal gut of endangered iberian lynx.</title>
        <authorList>
            <person name="Alcaide M."/>
            <person name="Messina E."/>
            <person name="Richter M."/>
            <person name="Bargiela R."/>
            <person name="Peplies J."/>
            <person name="Huws S.A."/>
            <person name="Newbold C.J."/>
            <person name="Golyshin P.N."/>
            <person name="Simon M.A."/>
            <person name="Lopez G."/>
            <person name="Yakimov M.M."/>
            <person name="Ferrer M."/>
        </authorList>
    </citation>
    <scope>NUCLEOTIDE SEQUENCE</scope>
</reference>
<proteinExistence type="predicted"/>
<feature type="non-terminal residue" evidence="1">
    <location>
        <position position="48"/>
    </location>
</feature>
<sequence>MLFEECDVTICFYKVANNMLNDFFHLNGETYELDNQESFEDRLKTSNS</sequence>
<dbReference type="EMBL" id="AMCI01000734">
    <property type="protein sequence ID" value="EJX07995.1"/>
    <property type="molecule type" value="Genomic_DNA"/>
</dbReference>